<protein>
    <recommendedName>
        <fullName evidence="7">Rhodopsin domain-containing protein</fullName>
    </recommendedName>
</protein>
<dbReference type="GO" id="GO:0016020">
    <property type="term" value="C:membrane"/>
    <property type="evidence" value="ECO:0007669"/>
    <property type="project" value="UniProtKB-SubCell"/>
</dbReference>
<dbReference type="PANTHER" id="PTHR33048">
    <property type="entry name" value="PTH11-LIKE INTEGRAL MEMBRANE PROTEIN (AFU_ORTHOLOGUE AFUA_5G11245)"/>
    <property type="match status" value="1"/>
</dbReference>
<dbReference type="PANTHER" id="PTHR33048:SF47">
    <property type="entry name" value="INTEGRAL MEMBRANE PROTEIN-RELATED"/>
    <property type="match status" value="1"/>
</dbReference>
<feature type="transmembrane region" description="Helical" evidence="6">
    <location>
        <begin position="185"/>
        <end position="211"/>
    </location>
</feature>
<evidence type="ECO:0000313" key="9">
    <source>
        <dbReference type="Proteomes" id="UP000800092"/>
    </source>
</evidence>
<dbReference type="EMBL" id="ML991859">
    <property type="protein sequence ID" value="KAF2229575.1"/>
    <property type="molecule type" value="Genomic_DNA"/>
</dbReference>
<evidence type="ECO:0000259" key="7">
    <source>
        <dbReference type="Pfam" id="PF20684"/>
    </source>
</evidence>
<dbReference type="InterPro" id="IPR049326">
    <property type="entry name" value="Rhodopsin_dom_fungi"/>
</dbReference>
<keyword evidence="3 6" id="KW-1133">Transmembrane helix</keyword>
<dbReference type="Pfam" id="PF20684">
    <property type="entry name" value="Fung_rhodopsin"/>
    <property type="match status" value="1"/>
</dbReference>
<comment type="similarity">
    <text evidence="5">Belongs to the SAT4 family.</text>
</comment>
<sequence length="392" mass="43748">MDDQFREAFSNHSLDSQLPASFLNQNRQPTIIAENVFMCVLAITAVALRFYARKASRAGFWWDDWVTLMALPYSLAINIFSAELITVGQGVHLVTILHANPSPYFKQLYFEFVIYAPSLVFFKIAMLLFYVRLFPHHRWLKVSSWVLGVAIGIWLVIVECLIIFACNPIRRTWDRSVPGTCMDRGPIFIAQSIPTVIFDLIILALAVPLVWGVQLPRTSRIALIGIFMMGGLVTVISIVRLTYALKPVSSDFTWNYVDLSLWSDTEAPIGLLSVCLPTYGGLFRKFLERLHITRPVPCEITPASEARGQASQVRQSSRVSTPPMSDVESAAWFKELGDAGDHAGSGRKNTKSGFIVVTKDIKVLNGQESGRGSCCECSGETPTTPKSARRFF</sequence>
<evidence type="ECO:0000256" key="2">
    <source>
        <dbReference type="ARBA" id="ARBA00022692"/>
    </source>
</evidence>
<evidence type="ECO:0000256" key="5">
    <source>
        <dbReference type="ARBA" id="ARBA00038359"/>
    </source>
</evidence>
<feature type="transmembrane region" description="Helical" evidence="6">
    <location>
        <begin position="31"/>
        <end position="52"/>
    </location>
</feature>
<dbReference type="AlphaFoldDB" id="A0A6A6GV24"/>
<evidence type="ECO:0000313" key="8">
    <source>
        <dbReference type="EMBL" id="KAF2229575.1"/>
    </source>
</evidence>
<keyword evidence="4 6" id="KW-0472">Membrane</keyword>
<feature type="transmembrane region" description="Helical" evidence="6">
    <location>
        <begin position="145"/>
        <end position="165"/>
    </location>
</feature>
<feature type="transmembrane region" description="Helical" evidence="6">
    <location>
        <begin position="73"/>
        <end position="92"/>
    </location>
</feature>
<feature type="domain" description="Rhodopsin" evidence="7">
    <location>
        <begin position="48"/>
        <end position="284"/>
    </location>
</feature>
<organism evidence="8 9">
    <name type="scientific">Viridothelium virens</name>
    <name type="common">Speckled blister lichen</name>
    <name type="synonym">Trypethelium virens</name>
    <dbReference type="NCBI Taxonomy" id="1048519"/>
    <lineage>
        <taxon>Eukaryota</taxon>
        <taxon>Fungi</taxon>
        <taxon>Dikarya</taxon>
        <taxon>Ascomycota</taxon>
        <taxon>Pezizomycotina</taxon>
        <taxon>Dothideomycetes</taxon>
        <taxon>Dothideomycetes incertae sedis</taxon>
        <taxon>Trypetheliales</taxon>
        <taxon>Trypetheliaceae</taxon>
        <taxon>Viridothelium</taxon>
    </lineage>
</organism>
<dbReference type="Proteomes" id="UP000800092">
    <property type="component" value="Unassembled WGS sequence"/>
</dbReference>
<accession>A0A6A6GV24</accession>
<feature type="transmembrane region" description="Helical" evidence="6">
    <location>
        <begin position="112"/>
        <end position="133"/>
    </location>
</feature>
<keyword evidence="2 6" id="KW-0812">Transmembrane</keyword>
<gene>
    <name evidence="8" type="ORF">EV356DRAFT_510401</name>
</gene>
<reference evidence="8" key="1">
    <citation type="journal article" date="2020" name="Stud. Mycol.">
        <title>101 Dothideomycetes genomes: a test case for predicting lifestyles and emergence of pathogens.</title>
        <authorList>
            <person name="Haridas S."/>
            <person name="Albert R."/>
            <person name="Binder M."/>
            <person name="Bloem J."/>
            <person name="Labutti K."/>
            <person name="Salamov A."/>
            <person name="Andreopoulos B."/>
            <person name="Baker S."/>
            <person name="Barry K."/>
            <person name="Bills G."/>
            <person name="Bluhm B."/>
            <person name="Cannon C."/>
            <person name="Castanera R."/>
            <person name="Culley D."/>
            <person name="Daum C."/>
            <person name="Ezra D."/>
            <person name="Gonzalez J."/>
            <person name="Henrissat B."/>
            <person name="Kuo A."/>
            <person name="Liang C."/>
            <person name="Lipzen A."/>
            <person name="Lutzoni F."/>
            <person name="Magnuson J."/>
            <person name="Mondo S."/>
            <person name="Nolan M."/>
            <person name="Ohm R."/>
            <person name="Pangilinan J."/>
            <person name="Park H.-J."/>
            <person name="Ramirez L."/>
            <person name="Alfaro M."/>
            <person name="Sun H."/>
            <person name="Tritt A."/>
            <person name="Yoshinaga Y."/>
            <person name="Zwiers L.-H."/>
            <person name="Turgeon B."/>
            <person name="Goodwin S."/>
            <person name="Spatafora J."/>
            <person name="Crous P."/>
            <person name="Grigoriev I."/>
        </authorList>
    </citation>
    <scope>NUCLEOTIDE SEQUENCE</scope>
    <source>
        <strain evidence="8">Tuck. ex Michener</strain>
    </source>
</reference>
<evidence type="ECO:0000256" key="3">
    <source>
        <dbReference type="ARBA" id="ARBA00022989"/>
    </source>
</evidence>
<dbReference type="OrthoDB" id="3934549at2759"/>
<evidence type="ECO:0000256" key="4">
    <source>
        <dbReference type="ARBA" id="ARBA00023136"/>
    </source>
</evidence>
<feature type="transmembrane region" description="Helical" evidence="6">
    <location>
        <begin position="223"/>
        <end position="245"/>
    </location>
</feature>
<dbReference type="InterPro" id="IPR052337">
    <property type="entry name" value="SAT4-like"/>
</dbReference>
<keyword evidence="9" id="KW-1185">Reference proteome</keyword>
<evidence type="ECO:0000256" key="6">
    <source>
        <dbReference type="SAM" id="Phobius"/>
    </source>
</evidence>
<comment type="subcellular location">
    <subcellularLocation>
        <location evidence="1">Membrane</location>
        <topology evidence="1">Multi-pass membrane protein</topology>
    </subcellularLocation>
</comment>
<evidence type="ECO:0000256" key="1">
    <source>
        <dbReference type="ARBA" id="ARBA00004141"/>
    </source>
</evidence>
<name>A0A6A6GV24_VIRVR</name>
<proteinExistence type="inferred from homology"/>